<proteinExistence type="inferred from homology"/>
<protein>
    <submittedName>
        <fullName evidence="8">Signal recognition particle, SRP14 subunit</fullName>
    </submittedName>
</protein>
<keyword evidence="5" id="KW-0733">Signal recognition particle</keyword>
<comment type="caution">
    <text evidence="8">The sequence shown here is derived from an EMBL/GenBank/DDBJ whole genome shotgun (WGS) entry which is preliminary data.</text>
</comment>
<reference evidence="8" key="1">
    <citation type="submission" date="2021-12" db="EMBL/GenBank/DDBJ databases">
        <title>Convergent genome expansion in fungi linked to evolution of root-endophyte symbiosis.</title>
        <authorList>
            <consortium name="DOE Joint Genome Institute"/>
            <person name="Ke Y.-H."/>
            <person name="Bonito G."/>
            <person name="Liao H.-L."/>
            <person name="Looney B."/>
            <person name="Rojas-Flechas A."/>
            <person name="Nash J."/>
            <person name="Hameed K."/>
            <person name="Schadt C."/>
            <person name="Martin F."/>
            <person name="Crous P.W."/>
            <person name="Miettinen O."/>
            <person name="Magnuson J.K."/>
            <person name="Labbe J."/>
            <person name="Jacobson D."/>
            <person name="Doktycz M.J."/>
            <person name="Veneault-Fourrey C."/>
            <person name="Kuo A."/>
            <person name="Mondo S."/>
            <person name="Calhoun S."/>
            <person name="Riley R."/>
            <person name="Ohm R."/>
            <person name="LaButti K."/>
            <person name="Andreopoulos B."/>
            <person name="Pangilinan J."/>
            <person name="Nolan M."/>
            <person name="Tritt A."/>
            <person name="Clum A."/>
            <person name="Lipzen A."/>
            <person name="Daum C."/>
            <person name="Barry K."/>
            <person name="Grigoriev I.V."/>
            <person name="Vilgalys R."/>
        </authorList>
    </citation>
    <scope>NUCLEOTIDE SEQUENCE</scope>
    <source>
        <strain evidence="8">PMI_201</strain>
    </source>
</reference>
<keyword evidence="3" id="KW-0963">Cytoplasm</keyword>
<dbReference type="RefSeq" id="XP_046076243.1">
    <property type="nucleotide sequence ID" value="XM_046215061.1"/>
</dbReference>
<dbReference type="Pfam" id="PF02290">
    <property type="entry name" value="SRP14"/>
    <property type="match status" value="1"/>
</dbReference>
<sequence>MTAHMSNEEFFTSLTSLLSTTSQKSRGSVYLIQKRLSPDDTDPTIAPGSILVRATDGRTQNADKSRPDGNKPGVKKRTESGPKVKLSTIVAPVDLESFFVKYADVC</sequence>
<evidence type="ECO:0000256" key="2">
    <source>
        <dbReference type="ARBA" id="ARBA00010349"/>
    </source>
</evidence>
<keyword evidence="4" id="KW-0694">RNA-binding</keyword>
<name>A0AAD4KX92_9EURO</name>
<dbReference type="GeneID" id="70245348"/>
<dbReference type="GO" id="GO:0006614">
    <property type="term" value="P:SRP-dependent cotranslational protein targeting to membrane"/>
    <property type="evidence" value="ECO:0007669"/>
    <property type="project" value="InterPro"/>
</dbReference>
<keyword evidence="6" id="KW-0687">Ribonucleoprotein</keyword>
<dbReference type="AlphaFoldDB" id="A0AAD4KX92"/>
<dbReference type="GO" id="GO:0030942">
    <property type="term" value="F:endoplasmic reticulum signal peptide binding"/>
    <property type="evidence" value="ECO:0007669"/>
    <property type="project" value="InterPro"/>
</dbReference>
<dbReference type="InterPro" id="IPR009018">
    <property type="entry name" value="Signal_recog_particle_SRP9/14"/>
</dbReference>
<evidence type="ECO:0000256" key="6">
    <source>
        <dbReference type="ARBA" id="ARBA00023274"/>
    </source>
</evidence>
<organism evidence="8 9">
    <name type="scientific">Talaromyces proteolyticus</name>
    <dbReference type="NCBI Taxonomy" id="1131652"/>
    <lineage>
        <taxon>Eukaryota</taxon>
        <taxon>Fungi</taxon>
        <taxon>Dikarya</taxon>
        <taxon>Ascomycota</taxon>
        <taxon>Pezizomycotina</taxon>
        <taxon>Eurotiomycetes</taxon>
        <taxon>Eurotiomycetidae</taxon>
        <taxon>Eurotiales</taxon>
        <taxon>Trichocomaceae</taxon>
        <taxon>Talaromyces</taxon>
        <taxon>Talaromyces sect. Bacilispori</taxon>
    </lineage>
</organism>
<keyword evidence="9" id="KW-1185">Reference proteome</keyword>
<evidence type="ECO:0000256" key="3">
    <source>
        <dbReference type="ARBA" id="ARBA00022490"/>
    </source>
</evidence>
<accession>A0AAD4KX92</accession>
<dbReference type="Gene3D" id="3.30.720.10">
    <property type="entry name" value="Signal recognition particle alu RNA binding heterodimer, srp9/1"/>
    <property type="match status" value="1"/>
</dbReference>
<gene>
    <name evidence="8" type="ORF">BGW36DRAFT_368988</name>
</gene>
<comment type="subcellular location">
    <subcellularLocation>
        <location evidence="1">Cytoplasm</location>
    </subcellularLocation>
</comment>
<dbReference type="EMBL" id="JAJTJA010000002">
    <property type="protein sequence ID" value="KAH8703225.1"/>
    <property type="molecule type" value="Genomic_DNA"/>
</dbReference>
<comment type="similarity">
    <text evidence="2">Belongs to the SRP14 family.</text>
</comment>
<dbReference type="SUPFAM" id="SSF54762">
    <property type="entry name" value="Signal recognition particle alu RNA binding heterodimer, SRP9/14"/>
    <property type="match status" value="1"/>
</dbReference>
<dbReference type="InterPro" id="IPR003210">
    <property type="entry name" value="Signal_recog_particle_SRP14"/>
</dbReference>
<dbReference type="GO" id="GO:0008312">
    <property type="term" value="F:7S RNA binding"/>
    <property type="evidence" value="ECO:0007669"/>
    <property type="project" value="InterPro"/>
</dbReference>
<evidence type="ECO:0000256" key="4">
    <source>
        <dbReference type="ARBA" id="ARBA00022884"/>
    </source>
</evidence>
<evidence type="ECO:0000256" key="7">
    <source>
        <dbReference type="SAM" id="MobiDB-lite"/>
    </source>
</evidence>
<dbReference type="GO" id="GO:0005786">
    <property type="term" value="C:signal recognition particle, endoplasmic reticulum targeting"/>
    <property type="evidence" value="ECO:0007669"/>
    <property type="project" value="UniProtKB-KW"/>
</dbReference>
<evidence type="ECO:0000256" key="5">
    <source>
        <dbReference type="ARBA" id="ARBA00023135"/>
    </source>
</evidence>
<evidence type="ECO:0000313" key="9">
    <source>
        <dbReference type="Proteomes" id="UP001201262"/>
    </source>
</evidence>
<feature type="non-terminal residue" evidence="8">
    <location>
        <position position="106"/>
    </location>
</feature>
<evidence type="ECO:0000256" key="1">
    <source>
        <dbReference type="ARBA" id="ARBA00004496"/>
    </source>
</evidence>
<dbReference type="Proteomes" id="UP001201262">
    <property type="component" value="Unassembled WGS sequence"/>
</dbReference>
<evidence type="ECO:0000313" key="8">
    <source>
        <dbReference type="EMBL" id="KAH8703225.1"/>
    </source>
</evidence>
<feature type="region of interest" description="Disordered" evidence="7">
    <location>
        <begin position="37"/>
        <end position="83"/>
    </location>
</feature>